<dbReference type="WBParaSite" id="SMUV_0000838501-mRNA-1">
    <property type="protein sequence ID" value="SMUV_0000838501-mRNA-1"/>
    <property type="gene ID" value="SMUV_0000838501"/>
</dbReference>
<feature type="compositionally biased region" description="Low complexity" evidence="16">
    <location>
        <begin position="212"/>
        <end position="227"/>
    </location>
</feature>
<sequence length="532" mass="57819">MVQEDKVTGSCGGGGTIIDIKPSCNSSNSNSTSGRLNSGKPITLHNSTKPVGLNLVDNDSLKTPTLQTPTVLGSPTKGPLSAVSHGDDLLTPRLNISAFSNQASHAQAFFGDHEPLLSGVLLLLVGILYKFYENIFLGLSATVFQFSPIVEHFLQNISKSQQSLPLLILDSNAKTPSATDTPDLLTVKLKIDDKYLLQVFQDKKDLTHQLDTTQPSTSQSSQITSTTDFHPNTNRSNGGARPVVSAAVDGTGPSTLNTGSLNYGTAQYAPLNSLQNSRPSTTSTVNLTSTLAQPPSKFHVHPNTSCSVTASPTQAVVQQSRPQNVVTVSATQHTGYPSCSFAATNTIPVQNAHIAQSSSQLSSTATAQQFRNEFQPKLEPIDDYYQPAVPFVQSGPLFLPATTVANAVVAVAAVEKNGTTGQVKTRKYTNRVAKTPLHERPYRCPMENCERRFSRSDELTRHIRIHTGQKPFQCRICMRAFSRSDHLTTHVRTHTGEKPFSCDICGRKFARSDERKRHTKVHSKQKVCTFTF</sequence>
<feature type="domain" description="C2H2-type" evidence="17">
    <location>
        <begin position="500"/>
        <end position="527"/>
    </location>
</feature>
<dbReference type="FunFam" id="3.30.160.60:FF:000092">
    <property type="entry name" value="Early growth response protein 3"/>
    <property type="match status" value="1"/>
</dbReference>
<feature type="domain" description="C2H2-type" evidence="17">
    <location>
        <begin position="472"/>
        <end position="499"/>
    </location>
</feature>
<dbReference type="GO" id="GO:0008270">
    <property type="term" value="F:zinc ion binding"/>
    <property type="evidence" value="ECO:0007669"/>
    <property type="project" value="UniProtKB-KW"/>
</dbReference>
<keyword evidence="6" id="KW-0677">Repeat</keyword>
<dbReference type="GO" id="GO:0005634">
    <property type="term" value="C:nucleus"/>
    <property type="evidence" value="ECO:0007669"/>
    <property type="project" value="UniProtKB-SubCell"/>
</dbReference>
<feature type="region of interest" description="Disordered" evidence="16">
    <location>
        <begin position="22"/>
        <end position="43"/>
    </location>
</feature>
<reference evidence="19" key="1">
    <citation type="submission" date="2017-02" db="UniProtKB">
        <authorList>
            <consortium name="WormBaseParasite"/>
        </authorList>
    </citation>
    <scope>IDENTIFICATION</scope>
</reference>
<dbReference type="Gene3D" id="3.30.160.60">
    <property type="entry name" value="Classic Zinc Finger"/>
    <property type="match status" value="3"/>
</dbReference>
<evidence type="ECO:0000256" key="15">
    <source>
        <dbReference type="PROSITE-ProRule" id="PRU00042"/>
    </source>
</evidence>
<evidence type="ECO:0000256" key="10">
    <source>
        <dbReference type="ARBA" id="ARBA00023108"/>
    </source>
</evidence>
<keyword evidence="10" id="KW-0090">Biological rhythms</keyword>
<keyword evidence="13" id="KW-0804">Transcription</keyword>
<keyword evidence="12" id="KW-0010">Activator</keyword>
<evidence type="ECO:0000256" key="3">
    <source>
        <dbReference type="ARBA" id="ARBA00005682"/>
    </source>
</evidence>
<keyword evidence="5" id="KW-0479">Metal-binding</keyword>
<evidence type="ECO:0000313" key="19">
    <source>
        <dbReference type="WBParaSite" id="SMUV_0000838501-mRNA-1"/>
    </source>
</evidence>
<evidence type="ECO:0000256" key="4">
    <source>
        <dbReference type="ARBA" id="ARBA00022490"/>
    </source>
</evidence>
<dbReference type="Proteomes" id="UP000046393">
    <property type="component" value="Unplaced"/>
</dbReference>
<dbReference type="AlphaFoldDB" id="A0A0N5AU61"/>
<dbReference type="STRING" id="451379.A0A0N5AU61"/>
<comment type="similarity">
    <text evidence="3">Belongs to the EGR C2H2-type zinc-finger protein family.</text>
</comment>
<feature type="region of interest" description="Disordered" evidence="16">
    <location>
        <begin position="210"/>
        <end position="244"/>
    </location>
</feature>
<dbReference type="GO" id="GO:0048511">
    <property type="term" value="P:rhythmic process"/>
    <property type="evidence" value="ECO:0007669"/>
    <property type="project" value="UniProtKB-KW"/>
</dbReference>
<keyword evidence="18" id="KW-1185">Reference proteome</keyword>
<keyword evidence="7 15" id="KW-0863">Zinc-finger</keyword>
<evidence type="ECO:0000259" key="17">
    <source>
        <dbReference type="PROSITE" id="PS50157"/>
    </source>
</evidence>
<evidence type="ECO:0000256" key="2">
    <source>
        <dbReference type="ARBA" id="ARBA00004496"/>
    </source>
</evidence>
<dbReference type="InterPro" id="IPR036236">
    <property type="entry name" value="Znf_C2H2_sf"/>
</dbReference>
<feature type="compositionally biased region" description="Polar residues" evidence="16">
    <location>
        <begin position="228"/>
        <end position="237"/>
    </location>
</feature>
<feature type="domain" description="C2H2-type" evidence="17">
    <location>
        <begin position="442"/>
        <end position="471"/>
    </location>
</feature>
<keyword evidence="9" id="KW-0805">Transcription regulation</keyword>
<dbReference type="PROSITE" id="PS50157">
    <property type="entry name" value="ZINC_FINGER_C2H2_2"/>
    <property type="match status" value="3"/>
</dbReference>
<protein>
    <submittedName>
        <fullName evidence="19">Early growth response protein</fullName>
    </submittedName>
</protein>
<evidence type="ECO:0000256" key="9">
    <source>
        <dbReference type="ARBA" id="ARBA00023015"/>
    </source>
</evidence>
<proteinExistence type="inferred from homology"/>
<evidence type="ECO:0000256" key="5">
    <source>
        <dbReference type="ARBA" id="ARBA00022723"/>
    </source>
</evidence>
<accession>A0A0N5AU61</accession>
<evidence type="ECO:0000256" key="11">
    <source>
        <dbReference type="ARBA" id="ARBA00023125"/>
    </source>
</evidence>
<organism evidence="18 19">
    <name type="scientific">Syphacia muris</name>
    <dbReference type="NCBI Taxonomy" id="451379"/>
    <lineage>
        <taxon>Eukaryota</taxon>
        <taxon>Metazoa</taxon>
        <taxon>Ecdysozoa</taxon>
        <taxon>Nematoda</taxon>
        <taxon>Chromadorea</taxon>
        <taxon>Rhabditida</taxon>
        <taxon>Spirurina</taxon>
        <taxon>Oxyuridomorpha</taxon>
        <taxon>Oxyuroidea</taxon>
        <taxon>Oxyuridae</taxon>
        <taxon>Syphacia</taxon>
    </lineage>
</organism>
<keyword evidence="8" id="KW-0862">Zinc</keyword>
<dbReference type="GO" id="GO:0005737">
    <property type="term" value="C:cytoplasm"/>
    <property type="evidence" value="ECO:0007669"/>
    <property type="project" value="UniProtKB-SubCell"/>
</dbReference>
<keyword evidence="14" id="KW-0539">Nucleus</keyword>
<dbReference type="PROSITE" id="PS00028">
    <property type="entry name" value="ZINC_FINGER_C2H2_1"/>
    <property type="match status" value="3"/>
</dbReference>
<evidence type="ECO:0000256" key="7">
    <source>
        <dbReference type="ARBA" id="ARBA00022771"/>
    </source>
</evidence>
<feature type="compositionally biased region" description="Low complexity" evidence="16">
    <location>
        <begin position="23"/>
        <end position="38"/>
    </location>
</feature>
<dbReference type="GO" id="GO:0000981">
    <property type="term" value="F:DNA-binding transcription factor activity, RNA polymerase II-specific"/>
    <property type="evidence" value="ECO:0007669"/>
    <property type="project" value="TreeGrafter"/>
</dbReference>
<evidence type="ECO:0000313" key="18">
    <source>
        <dbReference type="Proteomes" id="UP000046393"/>
    </source>
</evidence>
<keyword evidence="4" id="KW-0963">Cytoplasm</keyword>
<evidence type="ECO:0000256" key="6">
    <source>
        <dbReference type="ARBA" id="ARBA00022737"/>
    </source>
</evidence>
<dbReference type="InterPro" id="IPR013087">
    <property type="entry name" value="Znf_C2H2_type"/>
</dbReference>
<evidence type="ECO:0000256" key="1">
    <source>
        <dbReference type="ARBA" id="ARBA00004123"/>
    </source>
</evidence>
<dbReference type="PANTHER" id="PTHR23235">
    <property type="entry name" value="KRUEPPEL-LIKE TRANSCRIPTION FACTOR"/>
    <property type="match status" value="1"/>
</dbReference>
<evidence type="ECO:0000256" key="13">
    <source>
        <dbReference type="ARBA" id="ARBA00023163"/>
    </source>
</evidence>
<dbReference type="GO" id="GO:0000978">
    <property type="term" value="F:RNA polymerase II cis-regulatory region sequence-specific DNA binding"/>
    <property type="evidence" value="ECO:0007669"/>
    <property type="project" value="TreeGrafter"/>
</dbReference>
<dbReference type="SMART" id="SM00355">
    <property type="entry name" value="ZnF_C2H2"/>
    <property type="match status" value="3"/>
</dbReference>
<evidence type="ECO:0000256" key="12">
    <source>
        <dbReference type="ARBA" id="ARBA00023159"/>
    </source>
</evidence>
<evidence type="ECO:0000256" key="14">
    <source>
        <dbReference type="ARBA" id="ARBA00023242"/>
    </source>
</evidence>
<dbReference type="Pfam" id="PF00096">
    <property type="entry name" value="zf-C2H2"/>
    <property type="match status" value="3"/>
</dbReference>
<dbReference type="SUPFAM" id="SSF57667">
    <property type="entry name" value="beta-beta-alpha zinc fingers"/>
    <property type="match status" value="2"/>
</dbReference>
<comment type="subcellular location">
    <subcellularLocation>
        <location evidence="2">Cytoplasm</location>
    </subcellularLocation>
    <subcellularLocation>
        <location evidence="1">Nucleus</location>
    </subcellularLocation>
</comment>
<name>A0A0N5AU61_9BILA</name>
<evidence type="ECO:0000256" key="16">
    <source>
        <dbReference type="SAM" id="MobiDB-lite"/>
    </source>
</evidence>
<dbReference type="PANTHER" id="PTHR23235:SF42">
    <property type="entry name" value="EARLY GROWTH RESPONSE PROTEIN 1"/>
    <property type="match status" value="1"/>
</dbReference>
<evidence type="ECO:0000256" key="8">
    <source>
        <dbReference type="ARBA" id="ARBA00022833"/>
    </source>
</evidence>
<keyword evidence="11" id="KW-0238">DNA-binding</keyword>